<keyword evidence="2" id="KW-0732">Signal</keyword>
<dbReference type="Proteomes" id="UP001139462">
    <property type="component" value="Unassembled WGS sequence"/>
</dbReference>
<dbReference type="PROSITE" id="PS51257">
    <property type="entry name" value="PROKAR_LIPOPROTEIN"/>
    <property type="match status" value="1"/>
</dbReference>
<protein>
    <recommendedName>
        <fullName evidence="5">Lipoprotein</fullName>
    </recommendedName>
</protein>
<evidence type="ECO:0000313" key="3">
    <source>
        <dbReference type="EMBL" id="MCG2430019.1"/>
    </source>
</evidence>
<evidence type="ECO:0008006" key="5">
    <source>
        <dbReference type="Google" id="ProtNLM"/>
    </source>
</evidence>
<sequence length="138" mass="14402">MLFSKIKSKSFLTLFAASALLFVSCNDKETKTESTTQTPQEVTLEQKKQALQNVAPKQTQGSTNTGGNLAVNPPHGQPGHDCTIPVGAPLNGTGSSTIKAKPMNTNSTSPIQASGEGKINPPHGQPGHRCDIQVGAPL</sequence>
<feature type="chain" id="PRO_5040906354" description="Lipoprotein" evidence="2">
    <location>
        <begin position="28"/>
        <end position="138"/>
    </location>
</feature>
<reference evidence="3" key="1">
    <citation type="submission" date="2021-09" db="EMBL/GenBank/DDBJ databases">
        <title>Genome of Aequorivita sp. strain F64183.</title>
        <authorList>
            <person name="Wang Y."/>
        </authorList>
    </citation>
    <scope>NUCLEOTIDE SEQUENCE</scope>
    <source>
        <strain evidence="3">F64183</strain>
    </source>
</reference>
<gene>
    <name evidence="3" type="ORF">K8344_02715</name>
</gene>
<proteinExistence type="predicted"/>
<evidence type="ECO:0000256" key="2">
    <source>
        <dbReference type="SAM" id="SignalP"/>
    </source>
</evidence>
<dbReference type="RefSeq" id="WP_237606752.1">
    <property type="nucleotide sequence ID" value="NZ_JAIRBB010000001.1"/>
</dbReference>
<evidence type="ECO:0000313" key="4">
    <source>
        <dbReference type="Proteomes" id="UP001139462"/>
    </source>
</evidence>
<dbReference type="AlphaFoldDB" id="A0A9X1U2W7"/>
<name>A0A9X1U2W7_9FLAO</name>
<feature type="compositionally biased region" description="Polar residues" evidence="1">
    <location>
        <begin position="92"/>
        <end position="112"/>
    </location>
</feature>
<evidence type="ECO:0000256" key="1">
    <source>
        <dbReference type="SAM" id="MobiDB-lite"/>
    </source>
</evidence>
<accession>A0A9X1U2W7</accession>
<dbReference type="EMBL" id="JAIRBB010000001">
    <property type="protein sequence ID" value="MCG2430019.1"/>
    <property type="molecule type" value="Genomic_DNA"/>
</dbReference>
<feature type="region of interest" description="Disordered" evidence="1">
    <location>
        <begin position="48"/>
        <end position="138"/>
    </location>
</feature>
<feature type="signal peptide" evidence="2">
    <location>
        <begin position="1"/>
        <end position="27"/>
    </location>
</feature>
<feature type="compositionally biased region" description="Polar residues" evidence="1">
    <location>
        <begin position="48"/>
        <end position="67"/>
    </location>
</feature>
<keyword evidence="4" id="KW-1185">Reference proteome</keyword>
<comment type="caution">
    <text evidence="3">The sequence shown here is derived from an EMBL/GenBank/DDBJ whole genome shotgun (WGS) entry which is preliminary data.</text>
</comment>
<organism evidence="3 4">
    <name type="scientific">Aequorivita xiaoshiensis</name>
    <dbReference type="NCBI Taxonomy" id="2874476"/>
    <lineage>
        <taxon>Bacteria</taxon>
        <taxon>Pseudomonadati</taxon>
        <taxon>Bacteroidota</taxon>
        <taxon>Flavobacteriia</taxon>
        <taxon>Flavobacteriales</taxon>
        <taxon>Flavobacteriaceae</taxon>
        <taxon>Aequorivita</taxon>
    </lineage>
</organism>